<dbReference type="EMBL" id="CP159289">
    <property type="protein sequence ID" value="XCH28062.1"/>
    <property type="molecule type" value="Genomic_DNA"/>
</dbReference>
<evidence type="ECO:0000313" key="1">
    <source>
        <dbReference type="EMBL" id="XCH28062.1"/>
    </source>
</evidence>
<protein>
    <submittedName>
        <fullName evidence="1">Uncharacterized protein</fullName>
    </submittedName>
</protein>
<name>A0AAU8FV37_9BACT</name>
<sequence length="94" mass="10858">MVHFRETFTFFRTRVAYLRARLAQGGCMRAAHAHKPHGCGTYYRAFAIEGDTERHQLNVVLFQAFRRAMFAFGSAQETRFYAAAISLSDHRKQV</sequence>
<dbReference type="AlphaFoldDB" id="A0AAU8FV37"/>
<reference evidence="1" key="1">
    <citation type="submission" date="2024-06" db="EMBL/GenBank/DDBJ databases">
        <title>Sequencing and assembly of the genome of Dyadobacter sp. strain 676, a symbiont of Cyamopsis tetragonoloba.</title>
        <authorList>
            <person name="Guro P."/>
            <person name="Sazanova A."/>
            <person name="Kuznetsova I."/>
            <person name="Belimov A."/>
            <person name="Safronova V."/>
        </authorList>
    </citation>
    <scope>NUCLEOTIDE SEQUENCE</scope>
    <source>
        <strain evidence="1">676</strain>
    </source>
</reference>
<proteinExistence type="predicted"/>
<accession>A0AAU8FV37</accession>
<organism evidence="1">
    <name type="scientific">Dyadobacter sp. 676</name>
    <dbReference type="NCBI Taxonomy" id="3088362"/>
    <lineage>
        <taxon>Bacteria</taxon>
        <taxon>Pseudomonadati</taxon>
        <taxon>Bacteroidota</taxon>
        <taxon>Cytophagia</taxon>
        <taxon>Cytophagales</taxon>
        <taxon>Spirosomataceae</taxon>
        <taxon>Dyadobacter</taxon>
    </lineage>
</organism>
<dbReference type="RefSeq" id="WP_353723288.1">
    <property type="nucleotide sequence ID" value="NZ_CP159289.1"/>
</dbReference>
<gene>
    <name evidence="1" type="ORF">ABV298_05150</name>
</gene>